<gene>
    <name evidence="2" type="ORF">TVY486_0602660</name>
</gene>
<feature type="compositionally biased region" description="Basic residues" evidence="1">
    <location>
        <begin position="1"/>
        <end position="10"/>
    </location>
</feature>
<feature type="region of interest" description="Disordered" evidence="1">
    <location>
        <begin position="1"/>
        <end position="64"/>
    </location>
</feature>
<name>G0TWY6_TRYVY</name>
<protein>
    <submittedName>
        <fullName evidence="2">Uncharacterized protein</fullName>
    </submittedName>
</protein>
<proteinExistence type="predicted"/>
<feature type="compositionally biased region" description="Basic and acidic residues" evidence="1">
    <location>
        <begin position="310"/>
        <end position="322"/>
    </location>
</feature>
<dbReference type="EMBL" id="HE573022">
    <property type="protein sequence ID" value="CCC48475.1"/>
    <property type="molecule type" value="Genomic_DNA"/>
</dbReference>
<reference evidence="2" key="1">
    <citation type="journal article" date="2012" name="Proc. Natl. Acad. Sci. U.S.A.">
        <title>Antigenic diversity is generated by distinct evolutionary mechanisms in African trypanosome species.</title>
        <authorList>
            <person name="Jackson A.P."/>
            <person name="Berry A."/>
            <person name="Aslett M."/>
            <person name="Allison H.C."/>
            <person name="Burton P."/>
            <person name="Vavrova-Anderson J."/>
            <person name="Brown R."/>
            <person name="Browne H."/>
            <person name="Corton N."/>
            <person name="Hauser H."/>
            <person name="Gamble J."/>
            <person name="Gilderthorp R."/>
            <person name="Marcello L."/>
            <person name="McQuillan J."/>
            <person name="Otto T.D."/>
            <person name="Quail M.A."/>
            <person name="Sanders M.J."/>
            <person name="van Tonder A."/>
            <person name="Ginger M.L."/>
            <person name="Field M.C."/>
            <person name="Barry J.D."/>
            <person name="Hertz-Fowler C."/>
            <person name="Berriman M."/>
        </authorList>
    </citation>
    <scope>NUCLEOTIDE SEQUENCE</scope>
    <source>
        <strain evidence="2">Y486</strain>
    </source>
</reference>
<feature type="compositionally biased region" description="Acidic residues" evidence="1">
    <location>
        <begin position="277"/>
        <end position="295"/>
    </location>
</feature>
<evidence type="ECO:0000313" key="2">
    <source>
        <dbReference type="EMBL" id="CCC48475.1"/>
    </source>
</evidence>
<feature type="region of interest" description="Disordered" evidence="1">
    <location>
        <begin position="271"/>
        <end position="328"/>
    </location>
</feature>
<organism evidence="2">
    <name type="scientific">Trypanosoma vivax (strain Y486)</name>
    <dbReference type="NCBI Taxonomy" id="1055687"/>
    <lineage>
        <taxon>Eukaryota</taxon>
        <taxon>Discoba</taxon>
        <taxon>Euglenozoa</taxon>
        <taxon>Kinetoplastea</taxon>
        <taxon>Metakinetoplastina</taxon>
        <taxon>Trypanosomatida</taxon>
        <taxon>Trypanosomatidae</taxon>
        <taxon>Trypanosoma</taxon>
        <taxon>Duttonella</taxon>
    </lineage>
</organism>
<dbReference type="AlphaFoldDB" id="G0TWY6"/>
<evidence type="ECO:0000256" key="1">
    <source>
        <dbReference type="SAM" id="MobiDB-lite"/>
    </source>
</evidence>
<accession>G0TWY6</accession>
<feature type="compositionally biased region" description="Basic and acidic residues" evidence="1">
    <location>
        <begin position="208"/>
        <end position="230"/>
    </location>
</feature>
<feature type="region of interest" description="Disordered" evidence="1">
    <location>
        <begin position="208"/>
        <end position="240"/>
    </location>
</feature>
<sequence length="486" mass="53844">MGSRAARRSTRPTSSAASIDKKSLAGRSGAPQITEGAQPPLGATGKPKIDSSGEKAASVSAPKLSKRAVQRMRVWEPVVKQPEGTSTLSSVPTTDVVWLNETTKVTLIPNTVTGGVCTRRAAASLAAVSPPTSYLVYTRDPLIKLNRVGRKNVHLVTSLTPGDDPRSALSSVPLVQSASQPGAKELWGDQGGQDDEFLAISKDYVKENGDNVSHSDVEDTSRDKGEHFDNSDEVIDIAERREYENCDVNVAESVEEADDESDQQVDELMNVETREDPSDEEMEEENEDDDEEVSEGEAVSGELKEEEPEADNKENTCSDNKTRVRSRRSRHRGLASWLARRRCRSVRRKRRRRVVEVADGEQDGRPQCRVGVLSAAQAMLPPPYRRCRRLKRKLSVTNDAQIFLVHSELRDTVPQLFPTAPFSTEEDILRSTIDWNDSPALLYARLLWDTAPHEFLNRARRRCEKGAIDECPYDSGSTALVECTET</sequence>